<name>A0A432XX28_9GAMM</name>
<dbReference type="InterPro" id="IPR051532">
    <property type="entry name" value="Ester_Hydrolysis_Enzymes"/>
</dbReference>
<keyword evidence="4" id="KW-1185">Reference proteome</keyword>
<feature type="chain" id="PRO_5019545483" evidence="1">
    <location>
        <begin position="23"/>
        <end position="212"/>
    </location>
</feature>
<feature type="signal peptide" evidence="1">
    <location>
        <begin position="1"/>
        <end position="22"/>
    </location>
</feature>
<dbReference type="Pfam" id="PF13472">
    <property type="entry name" value="Lipase_GDSL_2"/>
    <property type="match status" value="1"/>
</dbReference>
<dbReference type="GO" id="GO:0006629">
    <property type="term" value="P:lipid metabolic process"/>
    <property type="evidence" value="ECO:0007669"/>
    <property type="project" value="InterPro"/>
</dbReference>
<dbReference type="AlphaFoldDB" id="A0A432XX28"/>
<dbReference type="SUPFAM" id="SSF52266">
    <property type="entry name" value="SGNH hydrolase"/>
    <property type="match status" value="1"/>
</dbReference>
<gene>
    <name evidence="3" type="ORF">CWE25_08720</name>
</gene>
<accession>A0A432XX28</accession>
<dbReference type="InterPro" id="IPR008265">
    <property type="entry name" value="Lipase_GDSL_AS"/>
</dbReference>
<sequence length="212" mass="23320">MKNFLLKLACITLIFISIRSVAANVSLVVLGDSLSAGYGLSQQQTWVAELQRRWQQEYPNIEIINASISGDTTRGGLNRLSGVIERHQPDAIFIELGGNDGLRGFDLATVEANLSDMIEQAQAKGINVALSQVMVPPNYGPRFSKRFQAVFNRVAEKYEVTLVPFFMTELVDNPDFVQDDGIHPTAEAQASIADFLSPYLLELAQQAEASSQ</sequence>
<protein>
    <submittedName>
        <fullName evidence="3">Arylesterase</fullName>
    </submittedName>
</protein>
<proteinExistence type="predicted"/>
<feature type="domain" description="SGNH hydrolase-type esterase" evidence="2">
    <location>
        <begin position="29"/>
        <end position="189"/>
    </location>
</feature>
<dbReference type="PANTHER" id="PTHR30383:SF24">
    <property type="entry name" value="THIOESTERASE 1_PROTEASE 1_LYSOPHOSPHOLIPASE L1"/>
    <property type="match status" value="1"/>
</dbReference>
<evidence type="ECO:0000313" key="3">
    <source>
        <dbReference type="EMBL" id="RUO53292.1"/>
    </source>
</evidence>
<dbReference type="InterPro" id="IPR036514">
    <property type="entry name" value="SGNH_hydro_sf"/>
</dbReference>
<evidence type="ECO:0000259" key="2">
    <source>
        <dbReference type="Pfam" id="PF13472"/>
    </source>
</evidence>
<dbReference type="EMBL" id="PIPV01000006">
    <property type="protein sequence ID" value="RUO53292.1"/>
    <property type="molecule type" value="Genomic_DNA"/>
</dbReference>
<evidence type="ECO:0000313" key="4">
    <source>
        <dbReference type="Proteomes" id="UP000287330"/>
    </source>
</evidence>
<organism evidence="3 4">
    <name type="scientific">Idiomarina fontislapidosi</name>
    <dbReference type="NCBI Taxonomy" id="263723"/>
    <lineage>
        <taxon>Bacteria</taxon>
        <taxon>Pseudomonadati</taxon>
        <taxon>Pseudomonadota</taxon>
        <taxon>Gammaproteobacteria</taxon>
        <taxon>Alteromonadales</taxon>
        <taxon>Idiomarinaceae</taxon>
        <taxon>Idiomarina</taxon>
    </lineage>
</organism>
<dbReference type="PROSITE" id="PS01098">
    <property type="entry name" value="LIPASE_GDSL_SER"/>
    <property type="match status" value="1"/>
</dbReference>
<dbReference type="PANTHER" id="PTHR30383">
    <property type="entry name" value="THIOESTERASE 1/PROTEASE 1/LYSOPHOSPHOLIPASE L1"/>
    <property type="match status" value="1"/>
</dbReference>
<dbReference type="InterPro" id="IPR013830">
    <property type="entry name" value="SGNH_hydro"/>
</dbReference>
<dbReference type="OrthoDB" id="9786188at2"/>
<dbReference type="Proteomes" id="UP000287330">
    <property type="component" value="Unassembled WGS sequence"/>
</dbReference>
<comment type="caution">
    <text evidence="3">The sequence shown here is derived from an EMBL/GenBank/DDBJ whole genome shotgun (WGS) entry which is preliminary data.</text>
</comment>
<reference evidence="4" key="1">
    <citation type="journal article" date="2018" name="Front. Microbiol.">
        <title>Genome-Based Analysis Reveals the Taxonomy and Diversity of the Family Idiomarinaceae.</title>
        <authorList>
            <person name="Liu Y."/>
            <person name="Lai Q."/>
            <person name="Shao Z."/>
        </authorList>
    </citation>
    <scope>NUCLEOTIDE SEQUENCE [LARGE SCALE GENOMIC DNA]</scope>
    <source>
        <strain evidence="4">F23</strain>
    </source>
</reference>
<keyword evidence="1" id="KW-0732">Signal</keyword>
<dbReference type="Gene3D" id="3.40.50.1110">
    <property type="entry name" value="SGNH hydrolase"/>
    <property type="match status" value="1"/>
</dbReference>
<dbReference type="CDD" id="cd01822">
    <property type="entry name" value="Lysophospholipase_L1_like"/>
    <property type="match status" value="1"/>
</dbReference>
<dbReference type="GO" id="GO:0004622">
    <property type="term" value="F:phosphatidylcholine lysophospholipase activity"/>
    <property type="evidence" value="ECO:0007669"/>
    <property type="project" value="TreeGrafter"/>
</dbReference>
<evidence type="ECO:0000256" key="1">
    <source>
        <dbReference type="SAM" id="SignalP"/>
    </source>
</evidence>